<dbReference type="InterPro" id="IPR035309">
    <property type="entry name" value="PSME4"/>
</dbReference>
<comment type="similarity">
    <text evidence="3">Belongs to the BLM10 family.</text>
</comment>
<evidence type="ECO:0000313" key="13">
    <source>
        <dbReference type="EMBL" id="PFH49212.1"/>
    </source>
</evidence>
<organism evidence="13 14">
    <name type="scientific">Amanita thiersii Skay4041</name>
    <dbReference type="NCBI Taxonomy" id="703135"/>
    <lineage>
        <taxon>Eukaryota</taxon>
        <taxon>Fungi</taxon>
        <taxon>Dikarya</taxon>
        <taxon>Basidiomycota</taxon>
        <taxon>Agaricomycotina</taxon>
        <taxon>Agaricomycetes</taxon>
        <taxon>Agaricomycetidae</taxon>
        <taxon>Agaricales</taxon>
        <taxon>Pluteineae</taxon>
        <taxon>Amanitaceae</taxon>
        <taxon>Amanita</taxon>
    </lineage>
</organism>
<evidence type="ECO:0000259" key="11">
    <source>
        <dbReference type="Pfam" id="PF16507"/>
    </source>
</evidence>
<feature type="domain" description="Proteasome activator complex subunit 4 C-terminal" evidence="10">
    <location>
        <begin position="1870"/>
        <end position="1956"/>
    </location>
</feature>
<evidence type="ECO:0000256" key="7">
    <source>
        <dbReference type="ARBA" id="ARBA00023204"/>
    </source>
</evidence>
<reference evidence="13 14" key="1">
    <citation type="submission" date="2014-02" db="EMBL/GenBank/DDBJ databases">
        <title>Transposable element dynamics among asymbiotic and ectomycorrhizal Amanita fungi.</title>
        <authorList>
            <consortium name="DOE Joint Genome Institute"/>
            <person name="Hess J."/>
            <person name="Skrede I."/>
            <person name="Wolfe B."/>
            <person name="LaButti K."/>
            <person name="Ohm R.A."/>
            <person name="Grigoriev I.V."/>
            <person name="Pringle A."/>
        </authorList>
    </citation>
    <scope>NUCLEOTIDE SEQUENCE [LARGE SCALE GENOMIC DNA]</scope>
    <source>
        <strain evidence="13 14">SKay4041</strain>
    </source>
</reference>
<evidence type="ECO:0000256" key="4">
    <source>
        <dbReference type="ARBA" id="ARBA00022490"/>
    </source>
</evidence>
<feature type="compositionally biased region" description="Basic and acidic residues" evidence="9">
    <location>
        <begin position="280"/>
        <end position="290"/>
    </location>
</feature>
<dbReference type="PANTHER" id="PTHR32170:SF3">
    <property type="entry name" value="PROTEASOME ACTIVATOR COMPLEX SUBUNIT 4"/>
    <property type="match status" value="1"/>
</dbReference>
<accession>A0A2A9NNF7</accession>
<evidence type="ECO:0000256" key="8">
    <source>
        <dbReference type="ARBA" id="ARBA00023242"/>
    </source>
</evidence>
<evidence type="ECO:0008006" key="15">
    <source>
        <dbReference type="Google" id="ProtNLM"/>
    </source>
</evidence>
<proteinExistence type="inferred from homology"/>
<dbReference type="InterPro" id="IPR016024">
    <property type="entry name" value="ARM-type_fold"/>
</dbReference>
<evidence type="ECO:0000256" key="5">
    <source>
        <dbReference type="ARBA" id="ARBA00022737"/>
    </source>
</evidence>
<dbReference type="Gene3D" id="1.25.10.10">
    <property type="entry name" value="Leucine-rich Repeat Variant"/>
    <property type="match status" value="1"/>
</dbReference>
<dbReference type="GO" id="GO:0016607">
    <property type="term" value="C:nuclear speck"/>
    <property type="evidence" value="ECO:0007669"/>
    <property type="project" value="UniProtKB-SubCell"/>
</dbReference>
<sequence>MALPDISSLDIAGAVVVNGIQPINDPRDSDDEHYPNKFRIYAKSLPYSIEPPSKMVQMLDFILLRVTQCVEARDFEIGLQQWDSMLDYWSMLKYPVPKDRSLKLAKLFFFMCTTPGMPTQMVATCADGFKWLTKSKKLTAKDMRLPWRPLYDLLSKDLFLKRREFEYTQLSWYLGYLASNCRKFFHPAAIEDILSTFVPLLDGTNLDSILSSQYYLLNFLPLSHPQAYLPMLFRMWESIHSYMYDDRMLDFLSKLTEMHVAPEVSDPRKITETPDDERSDGEKRERWASHDMQEGDNWGGIYKDVGIFTEHEWHFLMCKCLASMAIPLADAGSLTTGQYADSSMRFEMQRLPKPTWRISSLARIIVYSMAPDGEPVPASNAPTPMFSPLPSGMTTPQIATNTLQEYLAAPLGRKGLPGMKTYLAGSKALDSLAKMIASTESFFHPSDSGASTTDLSAFIAFIVKEFNKRWHEEQEPDCKTPHHRRLTHQMKRELVKSLRTVALLAMFSPDSKTVSNIQICLKSMSIMEPDLILHPILERAIPSLEALVETERTIAVIKALAAIAPAIVSRDVYYAGAKYLVQILQLLIPGIDLNDPSKTLCTTAFLVEISQHILIGDLTIMDDVTHLQTDSELTLPADSRVPVPFFSLDELDTSYGPSEPRLTSDEENEVLKDSTGSFPDWIASFVRRVIQLFENLPEEGFNGTTHSTTEVQLVDSVAGACRQICTHLSDPLYELVLKMVYDYASTNVRSNAVRAIHQLVECVANANPVKTLAKFFSFCARNIRIELENGASSVRTTSSTSPISSDATLHWNLAILRGTVYNDGTALLKYEDDFMSLLRLLRDKTLSKRGYSWSGKLLSSMLTTLTHTYPLETRFVNPEEWNSADFRRNHHLYWGKLYKAEDVQVSWHVPNEQEIAFALRIFKELVEPTISILEVRCIDLSRDAVWRNDFCRYLTFIRNAFSGISTLMQEQMAQEEKFEEKSDILHEIPEMIAFIEPIKSGFCLTDPNDSRFQYIHSLKRRFGSFLHEASVSLRQQGEQNTLDAVVMLVRSIRIYMLDYGVSRDSYRISQEQFRTEQNFSRLYVQQKVWPRAIHIRRARFYHAARLRWNSIERQRGPLEDLLIDDVVEWSLWHYPIVRQLSQTLLESLCGTYDGVRRRALPPLYEALQPGTEDDRMKGSLWTLNSSWFGKYAATEPTLTPELVRRLFGCQHNEKPSIQSAVSVVSDNCLAGFVEPCYLVYDVPAPALQESVNALRSSLKLNDDDRAQSDLVTSKCLANRVKRIQLYNDAVRTLTEEILEVGNSPRTHWKYAIFAVRCLRVLVRKDTPQTHEQMKFLLSKTYDSHPTIRYYSQLAVVKGLRHIKLRTLCKSAAELAAGVYVHPLKRDVEIQDPGEFTNRLFASFKTPIDVDKHTGQPLLYDKKPRGWIAWDNTVTLYSLPDRNKPTFPPWHHASQESIDILRQVALQSTFWEKMSTYYSEENHETHILQDDQSMFMRNTGLKHWPLVKQERFWSWFKPYIPRIFKQNIKTDTLSIWTSFLDYVFYHRDPHRVQPLVDYLVNEFNHLDFNAELAFDASKVLYLFRSLYGALGRKFIAWADEVVERCWKEIYSDHDEVRAIIGEAMNFTENIKWKPKLSSPKVEIFTKECRIARTNFDIMGMRGGYHNKRIRSLVQNLKVWRDERLPGVRAFQSTYDRVGITICKWLFQSVYGTHAISVFDYILPLMPELFRFTEVNDNKELVLWANTLLVRMCGVTPPLSLVDPLLDAMFDAIQSSPSWRVRMKALPLVQVFYFRNVPLITDAKVVEMLEVLCKCLDDEVIEVREMAATTLAGILRLSPRRSVLTLKERFVRLAKNSHIPDRQDPDYNKSIRQRHAAILGICALVDSYPYTIEKWMPDLLTNVLAEHTYDPFPISTTVRKCARNFKRTHQDTWHEDSKRFDEDQLAALSTLLTGSSYCTMPELDKMIDSIFYVKIL</sequence>
<dbReference type="InterPro" id="IPR021843">
    <property type="entry name" value="PSME4_C"/>
</dbReference>
<dbReference type="STRING" id="703135.A0A2A9NNF7"/>
<dbReference type="GO" id="GO:0006281">
    <property type="term" value="P:DNA repair"/>
    <property type="evidence" value="ECO:0007669"/>
    <property type="project" value="UniProtKB-KW"/>
</dbReference>
<dbReference type="Pfam" id="PF16507">
    <property type="entry name" value="HEAT_PSME4_mid"/>
    <property type="match status" value="1"/>
</dbReference>
<dbReference type="InterPro" id="IPR032430">
    <property type="entry name" value="Blm10_mid"/>
</dbReference>
<dbReference type="GO" id="GO:0010499">
    <property type="term" value="P:proteasomal ubiquitin-independent protein catabolic process"/>
    <property type="evidence" value="ECO:0007669"/>
    <property type="project" value="TreeGrafter"/>
</dbReference>
<dbReference type="PANTHER" id="PTHR32170">
    <property type="entry name" value="PROTEASOME ACTIVATOR COMPLEX SUBUNIT 4"/>
    <property type="match status" value="1"/>
</dbReference>
<dbReference type="InterPro" id="IPR055455">
    <property type="entry name" value="HEAT_PSME4"/>
</dbReference>
<dbReference type="InterPro" id="IPR011989">
    <property type="entry name" value="ARM-like"/>
</dbReference>
<name>A0A2A9NNF7_9AGAR</name>
<feature type="region of interest" description="Disordered" evidence="9">
    <location>
        <begin position="263"/>
        <end position="290"/>
    </location>
</feature>
<keyword evidence="5" id="KW-0677">Repeat</keyword>
<gene>
    <name evidence="13" type="ORF">AMATHDRAFT_5103</name>
</gene>
<keyword evidence="4" id="KW-0963">Cytoplasm</keyword>
<keyword evidence="14" id="KW-1185">Reference proteome</keyword>
<keyword evidence="7" id="KW-0234">DNA repair</keyword>
<dbReference type="Pfam" id="PF11919">
    <property type="entry name" value="PSME4_C"/>
    <property type="match status" value="1"/>
</dbReference>
<evidence type="ECO:0000313" key="14">
    <source>
        <dbReference type="Proteomes" id="UP000242287"/>
    </source>
</evidence>
<feature type="domain" description="Proteasome activator complex subunit 4-like HEAT repeat-like" evidence="12">
    <location>
        <begin position="1499"/>
        <end position="1566"/>
    </location>
</feature>
<dbReference type="OrthoDB" id="17907at2759"/>
<evidence type="ECO:0000256" key="2">
    <source>
        <dbReference type="ARBA" id="ARBA00004496"/>
    </source>
</evidence>
<evidence type="ECO:0000256" key="1">
    <source>
        <dbReference type="ARBA" id="ARBA00004324"/>
    </source>
</evidence>
<keyword evidence="8" id="KW-0539">Nucleus</keyword>
<evidence type="ECO:0000259" key="12">
    <source>
        <dbReference type="Pfam" id="PF23096"/>
    </source>
</evidence>
<dbReference type="GO" id="GO:0005829">
    <property type="term" value="C:cytosol"/>
    <property type="evidence" value="ECO:0007669"/>
    <property type="project" value="TreeGrafter"/>
</dbReference>
<dbReference type="Proteomes" id="UP000242287">
    <property type="component" value="Unassembled WGS sequence"/>
</dbReference>
<protein>
    <recommendedName>
        <fullName evidence="15">Proteasome activator complex subunit 4 C-terminal domain-containing protein</fullName>
    </recommendedName>
</protein>
<evidence type="ECO:0000256" key="3">
    <source>
        <dbReference type="ARBA" id="ARBA00005739"/>
    </source>
</evidence>
<dbReference type="GO" id="GO:0070628">
    <property type="term" value="F:proteasome binding"/>
    <property type="evidence" value="ECO:0007669"/>
    <property type="project" value="InterPro"/>
</dbReference>
<dbReference type="EMBL" id="KZ302036">
    <property type="protein sequence ID" value="PFH49212.1"/>
    <property type="molecule type" value="Genomic_DNA"/>
</dbReference>
<feature type="domain" description="Proteasome activator Blm10 middle HEAT repeats region" evidence="11">
    <location>
        <begin position="432"/>
        <end position="968"/>
    </location>
</feature>
<dbReference type="GO" id="GO:0016504">
    <property type="term" value="F:peptidase activator activity"/>
    <property type="evidence" value="ECO:0007669"/>
    <property type="project" value="InterPro"/>
</dbReference>
<dbReference type="Pfam" id="PF23096">
    <property type="entry name" value="HEAT_PSME4"/>
    <property type="match status" value="1"/>
</dbReference>
<dbReference type="SUPFAM" id="SSF48371">
    <property type="entry name" value="ARM repeat"/>
    <property type="match status" value="2"/>
</dbReference>
<comment type="subcellular location">
    <subcellularLocation>
        <location evidence="2">Cytoplasm</location>
    </subcellularLocation>
    <subcellularLocation>
        <location evidence="1">Nucleus speckle</location>
    </subcellularLocation>
</comment>
<evidence type="ECO:0000256" key="6">
    <source>
        <dbReference type="ARBA" id="ARBA00022763"/>
    </source>
</evidence>
<keyword evidence="6" id="KW-0227">DNA damage</keyword>
<evidence type="ECO:0000259" key="10">
    <source>
        <dbReference type="Pfam" id="PF11919"/>
    </source>
</evidence>
<evidence type="ECO:0000256" key="9">
    <source>
        <dbReference type="SAM" id="MobiDB-lite"/>
    </source>
</evidence>